<comment type="cofactor">
    <cofactor evidence="1">
        <name>pyridoxal 5'-phosphate</name>
        <dbReference type="ChEBI" id="CHEBI:597326"/>
    </cofactor>
</comment>
<dbReference type="PANTHER" id="PTHR46383:SF2">
    <property type="entry name" value="AMINOTRANSFERASE"/>
    <property type="match status" value="1"/>
</dbReference>
<dbReference type="RefSeq" id="WP_087438486.1">
    <property type="nucleotide sequence ID" value="NZ_CP021416.1"/>
</dbReference>
<evidence type="ECO:0000256" key="2">
    <source>
        <dbReference type="ARBA" id="ARBA00007441"/>
    </source>
</evidence>
<dbReference type="Pfam" id="PF00155">
    <property type="entry name" value="Aminotran_1_2"/>
    <property type="match status" value="1"/>
</dbReference>
<dbReference type="CDD" id="cd00609">
    <property type="entry name" value="AAT_like"/>
    <property type="match status" value="1"/>
</dbReference>
<comment type="similarity">
    <text evidence="2">Belongs to the class-I pyridoxal-phosphate-dependent aminotransferase family.</text>
</comment>
<dbReference type="Gene3D" id="3.40.640.10">
    <property type="entry name" value="Type I PLP-dependent aspartate aminotransferase-like (Major domain)"/>
    <property type="match status" value="1"/>
</dbReference>
<dbReference type="InterPro" id="IPR015421">
    <property type="entry name" value="PyrdxlP-dep_Trfase_major"/>
</dbReference>
<dbReference type="OrthoDB" id="9803354at2"/>
<dbReference type="EMBL" id="CP021416">
    <property type="protein sequence ID" value="ARU48541.1"/>
    <property type="molecule type" value="Genomic_DNA"/>
</dbReference>
<proteinExistence type="inferred from homology"/>
<name>A0A1Y0HKA2_9BACT</name>
<accession>A0A1Y0HKA2</accession>
<organism evidence="7 8">
    <name type="scientific">Sulfurospirillum diekertiae</name>
    <dbReference type="NCBI Taxonomy" id="1854492"/>
    <lineage>
        <taxon>Bacteria</taxon>
        <taxon>Pseudomonadati</taxon>
        <taxon>Campylobacterota</taxon>
        <taxon>Epsilonproteobacteria</taxon>
        <taxon>Campylobacterales</taxon>
        <taxon>Sulfurospirillaceae</taxon>
        <taxon>Sulfurospirillum</taxon>
    </lineage>
</organism>
<sequence>MRCKEMSSFIVMDIVKEAEKFEDSIHFEIGQPDLPPSPKVKKALHVSIDENCFSYTQSHGLIALREKIAKHYATTYGVKIDIDQIFLTPGTSGAFLIAYALTLKGGATLGLSDPSYPCYKNFAHLLDIKPLFMPIGKEDDFELHVKDLTPHHLDALQISSPANPTGNIYKKENLKALVEYCETHNIAFISDELYHGLTYEENAHSALEFSKNVLVINGFSKYYCMPGQRLGWVIVPKEKVRHAEIVAQNLFISAPTLSQYGALEAFDETYLATIKAEFKARRDFLYTELSTLFEIDAKPEGAFYIWANISKYSDDSFAFAKELLENIHVATTPGIDFGSNDTSRYLRFAYTRNIKHMREGIERLRDYLSKRETLR</sequence>
<dbReference type="EC" id="2.6.1.-" evidence="7"/>
<dbReference type="PANTHER" id="PTHR46383">
    <property type="entry name" value="ASPARTATE AMINOTRANSFERASE"/>
    <property type="match status" value="1"/>
</dbReference>
<evidence type="ECO:0000256" key="4">
    <source>
        <dbReference type="ARBA" id="ARBA00022679"/>
    </source>
</evidence>
<evidence type="ECO:0000256" key="1">
    <source>
        <dbReference type="ARBA" id="ARBA00001933"/>
    </source>
</evidence>
<dbReference type="InterPro" id="IPR015424">
    <property type="entry name" value="PyrdxlP-dep_Trfase"/>
</dbReference>
<dbReference type="KEGG" id="suls:Sdiek1_1377"/>
<protein>
    <submittedName>
        <fullName evidence="7">N-acetyl-LL-diaminopimelate aminotransferase</fullName>
        <ecNumber evidence="7">2.6.1.-</ecNumber>
    </submittedName>
</protein>
<dbReference type="GO" id="GO:0030170">
    <property type="term" value="F:pyridoxal phosphate binding"/>
    <property type="evidence" value="ECO:0007669"/>
    <property type="project" value="InterPro"/>
</dbReference>
<dbReference type="Proteomes" id="UP000196005">
    <property type="component" value="Chromosome"/>
</dbReference>
<gene>
    <name evidence="7" type="ORF">Sdiek1_1377</name>
</gene>
<evidence type="ECO:0000256" key="3">
    <source>
        <dbReference type="ARBA" id="ARBA00022576"/>
    </source>
</evidence>
<keyword evidence="3 7" id="KW-0032">Aminotransferase</keyword>
<dbReference type="InterPro" id="IPR050596">
    <property type="entry name" value="AspAT/PAT-like"/>
</dbReference>
<keyword evidence="5" id="KW-0663">Pyridoxal phosphate</keyword>
<dbReference type="SUPFAM" id="SSF53383">
    <property type="entry name" value="PLP-dependent transferases"/>
    <property type="match status" value="1"/>
</dbReference>
<dbReference type="GO" id="GO:0008483">
    <property type="term" value="F:transaminase activity"/>
    <property type="evidence" value="ECO:0007669"/>
    <property type="project" value="UniProtKB-KW"/>
</dbReference>
<keyword evidence="8" id="KW-1185">Reference proteome</keyword>
<evidence type="ECO:0000259" key="6">
    <source>
        <dbReference type="Pfam" id="PF00155"/>
    </source>
</evidence>
<evidence type="ECO:0000256" key="5">
    <source>
        <dbReference type="ARBA" id="ARBA00022898"/>
    </source>
</evidence>
<dbReference type="GO" id="GO:0006520">
    <property type="term" value="P:amino acid metabolic process"/>
    <property type="evidence" value="ECO:0007669"/>
    <property type="project" value="InterPro"/>
</dbReference>
<keyword evidence="4 7" id="KW-0808">Transferase</keyword>
<reference evidence="8" key="1">
    <citation type="submission" date="2017-05" db="EMBL/GenBank/DDBJ databases">
        <title>Dechlorination kinetics govern the competition between two new strains of the genus Sulfurospirillum.</title>
        <authorList>
            <person name="Buttet G.F."/>
            <person name="Murray A.M."/>
            <person name="Goris T."/>
            <person name="Burion M."/>
            <person name="Lin B."/>
            <person name="Rolle M."/>
            <person name="Maillard J."/>
        </authorList>
    </citation>
    <scope>NUCLEOTIDE SEQUENCE [LARGE SCALE GENOMIC DNA]</scope>
    <source>
        <strain evidence="8">SL2-1</strain>
    </source>
</reference>
<dbReference type="InterPro" id="IPR004839">
    <property type="entry name" value="Aminotransferase_I/II_large"/>
</dbReference>
<evidence type="ECO:0000313" key="8">
    <source>
        <dbReference type="Proteomes" id="UP000196005"/>
    </source>
</evidence>
<dbReference type="AlphaFoldDB" id="A0A1Y0HKA2"/>
<feature type="domain" description="Aminotransferase class I/classII large" evidence="6">
    <location>
        <begin position="23"/>
        <end position="364"/>
    </location>
</feature>
<evidence type="ECO:0000313" key="7">
    <source>
        <dbReference type="EMBL" id="ARU48541.1"/>
    </source>
</evidence>